<keyword evidence="3" id="KW-1185">Reference proteome</keyword>
<dbReference type="OrthoDB" id="2689908at2759"/>
<organism evidence="2 3">
    <name type="scientific">Trametes pubescens</name>
    <name type="common">White-rot fungus</name>
    <dbReference type="NCBI Taxonomy" id="154538"/>
    <lineage>
        <taxon>Eukaryota</taxon>
        <taxon>Fungi</taxon>
        <taxon>Dikarya</taxon>
        <taxon>Basidiomycota</taxon>
        <taxon>Agaricomycotina</taxon>
        <taxon>Agaricomycetes</taxon>
        <taxon>Polyporales</taxon>
        <taxon>Polyporaceae</taxon>
        <taxon>Trametes</taxon>
    </lineage>
</organism>
<reference evidence="2 3" key="1">
    <citation type="submission" date="2016-10" db="EMBL/GenBank/DDBJ databases">
        <title>Genome sequence of the basidiomycete white-rot fungus Trametes pubescens.</title>
        <authorList>
            <person name="Makela M.R."/>
            <person name="Granchi Z."/>
            <person name="Peng M."/>
            <person name="De Vries R.P."/>
            <person name="Grigoriev I."/>
            <person name="Riley R."/>
            <person name="Hilden K."/>
        </authorList>
    </citation>
    <scope>NUCLEOTIDE SEQUENCE [LARGE SCALE GENOMIC DNA]</scope>
    <source>
        <strain evidence="2 3">FBCC735</strain>
    </source>
</reference>
<feature type="compositionally biased region" description="Low complexity" evidence="1">
    <location>
        <begin position="310"/>
        <end position="325"/>
    </location>
</feature>
<evidence type="ECO:0000313" key="3">
    <source>
        <dbReference type="Proteomes" id="UP000184267"/>
    </source>
</evidence>
<sequence length="605" mass="66072">MNLPSGPFWALRFGFENEWGYGPTEPGLICAISTLPSSLPIPDASFTLGPKFALDTHELSPGIAPGSVQLTIHPPLECASDMLHEPVYLHTAPILRMAGGYHPPIEPEVSRHQLDPESLRKFITAASSNIEHARDAWFTRTKSSLGEWLARHTPANQGNDLAQPREPSNIDPTYIFGELNNPHTYCFNFFPKGTGYNCDYPSPIYEQMVLYAQLCKDYRWPGVEPTIDWVRAIRAHVSNLPDNRGVTPPSCVTADVPVHAPVSSLIQQDPAFRAQLVLLTERIALDFMQPPESDDEGDHTSRGGGGGSKGVRSSRTPATHSSSSSRSEGWVWFLTFASPTLATFYPRVPVRRSPPVVVLDMFGIILDREGAIGAALGPWLPLARRCRPDDVREAVKLYIELEALATRELRSNATSLPIIVHAALTALANKLDVPPVSRPALFHKAASCILQPCMIADVDAHVEELSRLGCAIVGLVPFSHSTLATLRPALPPRLCDTLKFFPVPIPVHTAVPPRVFAQLRQWCQQRIPMLRGGCAPEDVLIATTGLGRIVEPATADAHPTVLVWRDGLNIEGPVEYIVGKGQKTPAPSTVVWGLRGLCNAISPMT</sequence>
<name>A0A1M2VWY3_TRAPU</name>
<comment type="caution">
    <text evidence="2">The sequence shown here is derived from an EMBL/GenBank/DDBJ whole genome shotgun (WGS) entry which is preliminary data.</text>
</comment>
<evidence type="ECO:0000313" key="2">
    <source>
        <dbReference type="EMBL" id="OJT12115.1"/>
    </source>
</evidence>
<dbReference type="AlphaFoldDB" id="A0A1M2VWY3"/>
<gene>
    <name evidence="2" type="ORF">TRAPUB_11340</name>
</gene>
<proteinExistence type="predicted"/>
<feature type="region of interest" description="Disordered" evidence="1">
    <location>
        <begin position="289"/>
        <end position="325"/>
    </location>
</feature>
<evidence type="ECO:0000256" key="1">
    <source>
        <dbReference type="SAM" id="MobiDB-lite"/>
    </source>
</evidence>
<accession>A0A1M2VWY3</accession>
<dbReference type="Proteomes" id="UP000184267">
    <property type="component" value="Unassembled WGS sequence"/>
</dbReference>
<protein>
    <submittedName>
        <fullName evidence="2">Uncharacterized protein</fullName>
    </submittedName>
</protein>
<dbReference type="EMBL" id="MNAD01000521">
    <property type="protein sequence ID" value="OJT12115.1"/>
    <property type="molecule type" value="Genomic_DNA"/>
</dbReference>